<dbReference type="Pfam" id="PF07992">
    <property type="entry name" value="Pyr_redox_2"/>
    <property type="match status" value="1"/>
</dbReference>
<dbReference type="PRINTS" id="PR00469">
    <property type="entry name" value="PNDRDTASEII"/>
</dbReference>
<name>A0ABD4T1Y0_9CYAN</name>
<dbReference type="Proteomes" id="UP000031561">
    <property type="component" value="Unassembled WGS sequence"/>
</dbReference>
<evidence type="ECO:0000256" key="1">
    <source>
        <dbReference type="ARBA" id="ARBA00022630"/>
    </source>
</evidence>
<dbReference type="EMBL" id="JTHE03000038">
    <property type="protein sequence ID" value="MCM1982391.1"/>
    <property type="molecule type" value="Genomic_DNA"/>
</dbReference>
<protein>
    <submittedName>
        <fullName evidence="5">NAD(P)/FAD-dependent oxidoreductase</fullName>
    </submittedName>
</protein>
<reference evidence="5 6" key="1">
    <citation type="journal article" date="2015" name="Genome Announc.">
        <title>Draft Genome Sequence of Filamentous Marine Cyanobacterium Lyngbya confervoides Strain BDU141951.</title>
        <authorList>
            <person name="Chandrababunaidu M.M."/>
            <person name="Sen D."/>
            <person name="Tripathy S."/>
        </authorList>
    </citation>
    <scope>NUCLEOTIDE SEQUENCE [LARGE SCALE GENOMIC DNA]</scope>
    <source>
        <strain evidence="5 6">BDU141951</strain>
    </source>
</reference>
<dbReference type="Gene3D" id="3.50.50.60">
    <property type="entry name" value="FAD/NAD(P)-binding domain"/>
    <property type="match status" value="2"/>
</dbReference>
<proteinExistence type="predicted"/>
<evidence type="ECO:0000313" key="6">
    <source>
        <dbReference type="Proteomes" id="UP000031561"/>
    </source>
</evidence>
<organism evidence="5 6">
    <name type="scientific">Lyngbya confervoides BDU141951</name>
    <dbReference type="NCBI Taxonomy" id="1574623"/>
    <lineage>
        <taxon>Bacteria</taxon>
        <taxon>Bacillati</taxon>
        <taxon>Cyanobacteriota</taxon>
        <taxon>Cyanophyceae</taxon>
        <taxon>Oscillatoriophycideae</taxon>
        <taxon>Oscillatoriales</taxon>
        <taxon>Microcoleaceae</taxon>
        <taxon>Lyngbya</taxon>
    </lineage>
</organism>
<evidence type="ECO:0000259" key="4">
    <source>
        <dbReference type="Pfam" id="PF07992"/>
    </source>
</evidence>
<keyword evidence="3" id="KW-1133">Transmembrane helix</keyword>
<dbReference type="InterPro" id="IPR023753">
    <property type="entry name" value="FAD/NAD-binding_dom"/>
</dbReference>
<evidence type="ECO:0000313" key="5">
    <source>
        <dbReference type="EMBL" id="MCM1982391.1"/>
    </source>
</evidence>
<dbReference type="AlphaFoldDB" id="A0ABD4T1Y0"/>
<dbReference type="RefSeq" id="WP_166281097.1">
    <property type="nucleotide sequence ID" value="NZ_JTHE03000038.1"/>
</dbReference>
<keyword evidence="1" id="KW-0285">Flavoprotein</keyword>
<keyword evidence="3" id="KW-0472">Membrane</keyword>
<keyword evidence="6" id="KW-1185">Reference proteome</keyword>
<keyword evidence="3" id="KW-0812">Transmembrane</keyword>
<comment type="caution">
    <text evidence="5">The sequence shown here is derived from an EMBL/GenBank/DDBJ whole genome shotgun (WGS) entry which is preliminary data.</text>
</comment>
<dbReference type="InterPro" id="IPR036188">
    <property type="entry name" value="FAD/NAD-bd_sf"/>
</dbReference>
<keyword evidence="2" id="KW-0560">Oxidoreductase</keyword>
<dbReference type="InterPro" id="IPR050097">
    <property type="entry name" value="Ferredoxin-NADP_redctase_2"/>
</dbReference>
<dbReference type="SUPFAM" id="SSF51905">
    <property type="entry name" value="FAD/NAD(P)-binding domain"/>
    <property type="match status" value="1"/>
</dbReference>
<feature type="transmembrane region" description="Helical" evidence="3">
    <location>
        <begin position="15"/>
        <end position="35"/>
    </location>
</feature>
<evidence type="ECO:0000256" key="2">
    <source>
        <dbReference type="ARBA" id="ARBA00023002"/>
    </source>
</evidence>
<sequence length="336" mass="37183">MKLNSKNLSDHVDTLYDAIVVGGGMGGLSAAIYLARYGLKCLIVEKGRGRSVWMQDLRNYVGLDPNTKGSAVINHGTKQAVDWGADHLRGFVEEVIDEGETLAVRVKVGKKDSVYPVFRSKYLIAASGVIDVLPELEDMQNVYDYAGYTLHVCMICDGFDMWDQRAVLIAGTEGQINAAFVLNWFTPYITVLTHGLVQVSDEMKQKLADHGYPLYENKIVRFLGENHQLSGVELDDGTVIDATTGLVNMGSIYHNRYLKGIQGLEWEGENLVTHGLAQTSHERIFALGDLKQGLNQVSIAVADGTMAATQIWRNIRRASPPRKWEENLKQTPVALS</sequence>
<feature type="domain" description="FAD/NAD(P)-binding" evidence="4">
    <location>
        <begin position="16"/>
        <end position="304"/>
    </location>
</feature>
<gene>
    <name evidence="5" type="ORF">QQ91_0006055</name>
</gene>
<dbReference type="PANTHER" id="PTHR48105">
    <property type="entry name" value="THIOREDOXIN REDUCTASE 1-RELATED-RELATED"/>
    <property type="match status" value="1"/>
</dbReference>
<dbReference type="PRINTS" id="PR00368">
    <property type="entry name" value="FADPNR"/>
</dbReference>
<evidence type="ECO:0000256" key="3">
    <source>
        <dbReference type="SAM" id="Phobius"/>
    </source>
</evidence>
<accession>A0ABD4T1Y0</accession>
<dbReference type="GO" id="GO:0016491">
    <property type="term" value="F:oxidoreductase activity"/>
    <property type="evidence" value="ECO:0007669"/>
    <property type="project" value="UniProtKB-KW"/>
</dbReference>